<name>Q7RAI5_PLAYO</name>
<comment type="caution">
    <text evidence="1">The sequence shown here is derived from an EMBL/GenBank/DDBJ whole genome shotgun (WGS) entry which is preliminary data.</text>
</comment>
<accession>Q7RAI5</accession>
<evidence type="ECO:0000313" key="2">
    <source>
        <dbReference type="Proteomes" id="UP000008553"/>
    </source>
</evidence>
<dbReference type="InParanoid" id="Q7RAI5"/>
<evidence type="ECO:0000313" key="1">
    <source>
        <dbReference type="EMBL" id="EAA18741.1"/>
    </source>
</evidence>
<sequence>MLLTFFVIHKKLNYIQYFLSFNCNKIIVIII</sequence>
<dbReference type="EMBL" id="AABL01002209">
    <property type="protein sequence ID" value="EAA18741.1"/>
    <property type="molecule type" value="Genomic_DNA"/>
</dbReference>
<protein>
    <submittedName>
        <fullName evidence="1">Uncharacterized protein</fullName>
    </submittedName>
</protein>
<gene>
    <name evidence="1" type="ORF">PY06515</name>
</gene>
<dbReference type="PaxDb" id="73239-Q7RAI5"/>
<organism evidence="1 2">
    <name type="scientific">Plasmodium yoelii yoelii</name>
    <dbReference type="NCBI Taxonomy" id="73239"/>
    <lineage>
        <taxon>Eukaryota</taxon>
        <taxon>Sar</taxon>
        <taxon>Alveolata</taxon>
        <taxon>Apicomplexa</taxon>
        <taxon>Aconoidasida</taxon>
        <taxon>Haemosporida</taxon>
        <taxon>Plasmodiidae</taxon>
        <taxon>Plasmodium</taxon>
        <taxon>Plasmodium (Vinckeia)</taxon>
    </lineage>
</organism>
<dbReference type="AlphaFoldDB" id="Q7RAI5"/>
<dbReference type="Proteomes" id="UP000008553">
    <property type="component" value="Unassembled WGS sequence"/>
</dbReference>
<keyword evidence="2" id="KW-1185">Reference proteome</keyword>
<proteinExistence type="predicted"/>
<reference evidence="1 2" key="1">
    <citation type="journal article" date="2002" name="Nature">
        <title>Genome sequence and comparative analysis of the model rodent malaria parasite Plasmodium yoelii yoelii.</title>
        <authorList>
            <person name="Carlton J.M."/>
            <person name="Angiuoli S.V."/>
            <person name="Suh B.B."/>
            <person name="Kooij T.W."/>
            <person name="Pertea M."/>
            <person name="Silva J.C."/>
            <person name="Ermolaeva M.D."/>
            <person name="Allen J.E."/>
            <person name="Selengut J.D."/>
            <person name="Koo H.L."/>
            <person name="Peterson J.D."/>
            <person name="Pop M."/>
            <person name="Kosack D.S."/>
            <person name="Shumway M.F."/>
            <person name="Bidwell S.L."/>
            <person name="Shallom S.J."/>
            <person name="van Aken S.E."/>
            <person name="Riedmuller S.B."/>
            <person name="Feldblyum T.V."/>
            <person name="Cho J.K."/>
            <person name="Quackenbush J."/>
            <person name="Sedegah M."/>
            <person name="Shoaibi A."/>
            <person name="Cummings L.M."/>
            <person name="Florens L."/>
            <person name="Yates J.R."/>
            <person name="Raine J.D."/>
            <person name="Sinden R.E."/>
            <person name="Harris M.A."/>
            <person name="Cunningham D.A."/>
            <person name="Preiser P.R."/>
            <person name="Bergman L.W."/>
            <person name="Vaidya A.B."/>
            <person name="van Lin L.H."/>
            <person name="Janse C.J."/>
            <person name="Waters A.P."/>
            <person name="Smith H.O."/>
            <person name="White O.R."/>
            <person name="Salzberg S.L."/>
            <person name="Venter J.C."/>
            <person name="Fraser C.M."/>
            <person name="Hoffman S.L."/>
            <person name="Gardner M.J."/>
            <person name="Carucci D.J."/>
        </authorList>
    </citation>
    <scope>NUCLEOTIDE SEQUENCE [LARGE SCALE GENOMIC DNA]</scope>
    <source>
        <strain evidence="1 2">17XNL</strain>
    </source>
</reference>